<dbReference type="GO" id="GO:0005886">
    <property type="term" value="C:plasma membrane"/>
    <property type="evidence" value="ECO:0007669"/>
    <property type="project" value="TreeGrafter"/>
</dbReference>
<evidence type="ECO:0000313" key="16">
    <source>
        <dbReference type="Proteomes" id="UP001212152"/>
    </source>
</evidence>
<dbReference type="GO" id="GO:0005524">
    <property type="term" value="F:ATP binding"/>
    <property type="evidence" value="ECO:0007669"/>
    <property type="project" value="UniProtKB-KW"/>
</dbReference>
<dbReference type="GO" id="GO:0007189">
    <property type="term" value="P:adenylate cyclase-activating G protein-coupled receptor signaling pathway"/>
    <property type="evidence" value="ECO:0007669"/>
    <property type="project" value="TreeGrafter"/>
</dbReference>
<feature type="transmembrane region" description="Helical" evidence="13">
    <location>
        <begin position="911"/>
        <end position="929"/>
    </location>
</feature>
<evidence type="ECO:0000256" key="1">
    <source>
        <dbReference type="ARBA" id="ARBA00001593"/>
    </source>
</evidence>
<keyword evidence="5" id="KW-0479">Metal-binding</keyword>
<feature type="region of interest" description="Disordered" evidence="12">
    <location>
        <begin position="1260"/>
        <end position="1300"/>
    </location>
</feature>
<gene>
    <name evidence="15" type="ORF">HDU87_003066</name>
</gene>
<dbReference type="Pfam" id="PF00211">
    <property type="entry name" value="Guanylate_cyc"/>
    <property type="match status" value="2"/>
</dbReference>
<keyword evidence="10 13" id="KW-0472">Membrane</keyword>
<dbReference type="PANTHER" id="PTHR45627">
    <property type="entry name" value="ADENYLATE CYCLASE TYPE 1"/>
    <property type="match status" value="1"/>
</dbReference>
<feature type="compositionally biased region" description="Polar residues" evidence="12">
    <location>
        <begin position="668"/>
        <end position="681"/>
    </location>
</feature>
<keyword evidence="16" id="KW-1185">Reference proteome</keyword>
<feature type="transmembrane region" description="Helical" evidence="13">
    <location>
        <begin position="283"/>
        <end position="301"/>
    </location>
</feature>
<dbReference type="SMART" id="SM00044">
    <property type="entry name" value="CYCc"/>
    <property type="match status" value="1"/>
</dbReference>
<evidence type="ECO:0000259" key="14">
    <source>
        <dbReference type="PROSITE" id="PS50125"/>
    </source>
</evidence>
<feature type="domain" description="Guanylate cyclase" evidence="14">
    <location>
        <begin position="364"/>
        <end position="473"/>
    </location>
</feature>
<proteinExistence type="predicted"/>
<keyword evidence="7" id="KW-0067">ATP-binding</keyword>
<feature type="transmembrane region" description="Helical" evidence="13">
    <location>
        <begin position="887"/>
        <end position="904"/>
    </location>
</feature>
<accession>A0AAD5TKY5</accession>
<keyword evidence="9 13" id="KW-1133">Transmembrane helix</keyword>
<evidence type="ECO:0000256" key="13">
    <source>
        <dbReference type="SAM" id="Phobius"/>
    </source>
</evidence>
<feature type="transmembrane region" description="Helical" evidence="13">
    <location>
        <begin position="222"/>
        <end position="241"/>
    </location>
</feature>
<keyword evidence="4 13" id="KW-0812">Transmembrane</keyword>
<dbReference type="Proteomes" id="UP001212152">
    <property type="component" value="Unassembled WGS sequence"/>
</dbReference>
<feature type="domain" description="Guanylate cyclase" evidence="14">
    <location>
        <begin position="1017"/>
        <end position="1154"/>
    </location>
</feature>
<feature type="transmembrane region" description="Helical" evidence="13">
    <location>
        <begin position="861"/>
        <end position="881"/>
    </location>
</feature>
<keyword evidence="11" id="KW-0456">Lyase</keyword>
<evidence type="ECO:0000256" key="3">
    <source>
        <dbReference type="ARBA" id="ARBA00012201"/>
    </source>
</evidence>
<evidence type="ECO:0000313" key="15">
    <source>
        <dbReference type="EMBL" id="KAJ3179110.1"/>
    </source>
</evidence>
<dbReference type="GO" id="GO:0009190">
    <property type="term" value="P:cyclic nucleotide biosynthetic process"/>
    <property type="evidence" value="ECO:0007669"/>
    <property type="project" value="InterPro"/>
</dbReference>
<dbReference type="Gene3D" id="3.30.70.1230">
    <property type="entry name" value="Nucleotide cyclase"/>
    <property type="match status" value="2"/>
</dbReference>
<evidence type="ECO:0000256" key="10">
    <source>
        <dbReference type="ARBA" id="ARBA00023136"/>
    </source>
</evidence>
<evidence type="ECO:0000256" key="7">
    <source>
        <dbReference type="ARBA" id="ARBA00022840"/>
    </source>
</evidence>
<evidence type="ECO:0000256" key="8">
    <source>
        <dbReference type="ARBA" id="ARBA00022842"/>
    </source>
</evidence>
<evidence type="ECO:0000256" key="4">
    <source>
        <dbReference type="ARBA" id="ARBA00022692"/>
    </source>
</evidence>
<sequence length="1314" mass="144567">MLARRWKTLVQELTSTYDIPSQLRLDNAGESNNGTGYSRSDDLPPAASCESGLDSNASKGEGRGKPIKSRPASSNPLTKSTREVDDLEAGLGGADSEPEEEEEEISFSDLGALGDGTQVLKKFMNPLTFQFRKAKREEHYFRTHLLPNRVLHMRLLAFLQLVQYSVIMYPTYASLSNSAYSKLFDPAYDSIWAITTALWLFLLIITIIAVALAASWDFFLPAWPSQAVGPLSTTAILYFAISSGFASTYRQGVVGIIFVLAACVGKLVYIATEWDSWHDCVVYVVPIVMTLIIAQGLVFAGDRNRRISYIKYQVVEDRLAQMKLERMKTDYLLSLSLPKTIVTTLREVGATNFDLIAKRIPNATVMFGDLKNFKEVASTLGSTKEALTLLNGIFQYMDEVIEEYEDLTKIKVKLVQYEAMMIDMAVQMRDYFRSTQTYTIGDQEVPIKLNIEFGVATGPLVAGIVGRKKFVYETISLGTREVKGKGTVPIYCVEDAIDDGTASFEQRFKKRNSLLSNGAGDDMSAINMQRMVPPVLVNTAGRGPAEHIAVAARRQSMMYNQSATQLERVRSIPAISGKRLDQYVSVAALSGMQIDGKAAGANPAPTAQSQLDKYLSGSALFPGTGGMMDTKQPAKQAMDVAKMGSPLTLQRTARTGLTHVDREWESQGGPSRQRVTFNSPTGAVVPEGEEGEEDSIYYKPAVDYVRRKSVRNVLVAETVEDPDAKEVLLDVVKRMAAKVDISAATGLSYMKVVNAEIAPFPVRFKHSTIERCYRGDLTADTEGSFIRAGAIALFSEMLLYFLAIYNVLEFDIGLVDEPSAYYLCLISGIASVGVQLLVTGVTVFAAGDDQPPSRDIWPRQLMFAVIVWTFFIACLCTTLPWSLLYRYPFLTGCVIPHLAFFFLMRIEGIIFTYRLVASTLVGAALTIVQQVLHNALWQEATVVLLSGCIWVVVFYLLEKRNRVDYLIDLILETQAELVTEEIEKSAGVLHSILPQAVIFKLLEDPLTIAYEEMDMVTVLHMDIAGFTSMSSNLEPLTIVKVLNTLFTFFDHLTEEYGVEKITTIGDAYVACSSLSESADAKIGALSICLVALQMQAYLETQLNMSPIVLQVIKNPLKMRIGLHTGPAHGAIMGGPKNFRYDVMGDTVLNAEKTQERCPIGEVSITNVTYHHVREYHGFSFIPENHPGLPTSLKAYTLKAADERIVQAATEPDHDPSSSSSPATPAPVPPILGRTRSASVNRRPMTGSVTVAAGRRITADMTPHQQQQQQHHHPPPPSPLQQQASAKGVGGFLGAPTVGRKATTLAKIHPTVDDD</sequence>
<dbReference type="EMBL" id="JADGJQ010000022">
    <property type="protein sequence ID" value="KAJ3179110.1"/>
    <property type="molecule type" value="Genomic_DNA"/>
</dbReference>
<dbReference type="InterPro" id="IPR029787">
    <property type="entry name" value="Nucleotide_cyclase"/>
</dbReference>
<dbReference type="PANTHER" id="PTHR45627:SF12">
    <property type="entry name" value="ADENYLATE CYCLASE TYPE 2"/>
    <property type="match status" value="1"/>
</dbReference>
<dbReference type="GO" id="GO:0046872">
    <property type="term" value="F:metal ion binding"/>
    <property type="evidence" value="ECO:0007669"/>
    <property type="project" value="UniProtKB-KW"/>
</dbReference>
<feature type="compositionally biased region" description="Polar residues" evidence="12">
    <location>
        <begin position="29"/>
        <end position="38"/>
    </location>
</feature>
<keyword evidence="6" id="KW-0547">Nucleotide-binding</keyword>
<feature type="region of interest" description="Disordered" evidence="12">
    <location>
        <begin position="662"/>
        <end position="692"/>
    </location>
</feature>
<dbReference type="GO" id="GO:0004016">
    <property type="term" value="F:adenylate cyclase activity"/>
    <property type="evidence" value="ECO:0007669"/>
    <property type="project" value="UniProtKB-EC"/>
</dbReference>
<dbReference type="CDD" id="cd07302">
    <property type="entry name" value="CHD"/>
    <property type="match status" value="1"/>
</dbReference>
<dbReference type="EC" id="4.6.1.1" evidence="3"/>
<dbReference type="PROSITE" id="PS50125">
    <property type="entry name" value="GUANYLATE_CYCLASE_2"/>
    <property type="match status" value="2"/>
</dbReference>
<feature type="transmembrane region" description="Helical" evidence="13">
    <location>
        <begin position="191"/>
        <end position="216"/>
    </location>
</feature>
<feature type="transmembrane region" description="Helical" evidence="13">
    <location>
        <begin position="935"/>
        <end position="957"/>
    </location>
</feature>
<evidence type="ECO:0000256" key="12">
    <source>
        <dbReference type="SAM" id="MobiDB-lite"/>
    </source>
</evidence>
<evidence type="ECO:0000256" key="5">
    <source>
        <dbReference type="ARBA" id="ARBA00022723"/>
    </source>
</evidence>
<organism evidence="15 16">
    <name type="scientific">Geranomyces variabilis</name>
    <dbReference type="NCBI Taxonomy" id="109894"/>
    <lineage>
        <taxon>Eukaryota</taxon>
        <taxon>Fungi</taxon>
        <taxon>Fungi incertae sedis</taxon>
        <taxon>Chytridiomycota</taxon>
        <taxon>Chytridiomycota incertae sedis</taxon>
        <taxon>Chytridiomycetes</taxon>
        <taxon>Spizellomycetales</taxon>
        <taxon>Powellomycetaceae</taxon>
        <taxon>Geranomyces</taxon>
    </lineage>
</organism>
<dbReference type="GO" id="GO:0035556">
    <property type="term" value="P:intracellular signal transduction"/>
    <property type="evidence" value="ECO:0007669"/>
    <property type="project" value="InterPro"/>
</dbReference>
<comment type="caution">
    <text evidence="15">The sequence shown here is derived from an EMBL/GenBank/DDBJ whole genome shotgun (WGS) entry which is preliminary data.</text>
</comment>
<feature type="compositionally biased region" description="Acidic residues" evidence="12">
    <location>
        <begin position="96"/>
        <end position="105"/>
    </location>
</feature>
<reference evidence="15" key="1">
    <citation type="submission" date="2020-05" db="EMBL/GenBank/DDBJ databases">
        <title>Phylogenomic resolution of chytrid fungi.</title>
        <authorList>
            <person name="Stajich J.E."/>
            <person name="Amses K."/>
            <person name="Simmons R."/>
            <person name="Seto K."/>
            <person name="Myers J."/>
            <person name="Bonds A."/>
            <person name="Quandt C.A."/>
            <person name="Barry K."/>
            <person name="Liu P."/>
            <person name="Grigoriev I."/>
            <person name="Longcore J.E."/>
            <person name="James T.Y."/>
        </authorList>
    </citation>
    <scope>NUCLEOTIDE SEQUENCE</scope>
    <source>
        <strain evidence="15">JEL0379</strain>
    </source>
</reference>
<keyword evidence="8" id="KW-0460">Magnesium</keyword>
<feature type="transmembrane region" description="Helical" evidence="13">
    <location>
        <begin position="820"/>
        <end position="845"/>
    </location>
</feature>
<evidence type="ECO:0000256" key="11">
    <source>
        <dbReference type="ARBA" id="ARBA00023239"/>
    </source>
</evidence>
<evidence type="ECO:0000256" key="2">
    <source>
        <dbReference type="ARBA" id="ARBA00004141"/>
    </source>
</evidence>
<comment type="catalytic activity">
    <reaction evidence="1">
        <text>ATP = 3',5'-cyclic AMP + diphosphate</text>
        <dbReference type="Rhea" id="RHEA:15389"/>
        <dbReference type="ChEBI" id="CHEBI:30616"/>
        <dbReference type="ChEBI" id="CHEBI:33019"/>
        <dbReference type="ChEBI" id="CHEBI:58165"/>
        <dbReference type="EC" id="4.6.1.1"/>
    </reaction>
</comment>
<evidence type="ECO:0000256" key="9">
    <source>
        <dbReference type="ARBA" id="ARBA00022989"/>
    </source>
</evidence>
<comment type="subcellular location">
    <subcellularLocation>
        <location evidence="2">Membrane</location>
        <topology evidence="2">Multi-pass membrane protein</topology>
    </subcellularLocation>
</comment>
<feature type="transmembrane region" description="Helical" evidence="13">
    <location>
        <begin position="784"/>
        <end position="808"/>
    </location>
</feature>
<protein>
    <recommendedName>
        <fullName evidence="3">adenylate cyclase</fullName>
        <ecNumber evidence="3">4.6.1.1</ecNumber>
    </recommendedName>
</protein>
<dbReference type="InterPro" id="IPR001054">
    <property type="entry name" value="A/G_cyclase"/>
</dbReference>
<feature type="region of interest" description="Disordered" evidence="12">
    <location>
        <begin position="24"/>
        <end position="105"/>
    </location>
</feature>
<evidence type="ECO:0000256" key="6">
    <source>
        <dbReference type="ARBA" id="ARBA00022741"/>
    </source>
</evidence>
<name>A0AAD5TKY5_9FUNG</name>
<feature type="region of interest" description="Disordered" evidence="12">
    <location>
        <begin position="1208"/>
        <end position="1245"/>
    </location>
</feature>
<dbReference type="SUPFAM" id="SSF55073">
    <property type="entry name" value="Nucleotide cyclase"/>
    <property type="match status" value="2"/>
</dbReference>
<feature type="transmembrane region" description="Helical" evidence="13">
    <location>
        <begin position="253"/>
        <end position="271"/>
    </location>
</feature>